<keyword evidence="1" id="KW-0614">Plasmid</keyword>
<protein>
    <submittedName>
        <fullName evidence="1">Uncharacterized protein</fullName>
    </submittedName>
</protein>
<sequence>MADAHGDPREELRLRLEAGEVPPSAADLALSALDPAGDAAALDAAEQRGTLSPEASARVVDSWGLDAEISEMMARLGLETSAR</sequence>
<dbReference type="RefSeq" id="WP_220566036.1">
    <property type="nucleotide sequence ID" value="NZ_CP074136.1"/>
</dbReference>
<dbReference type="Proteomes" id="UP000676079">
    <property type="component" value="Plasmid unnamed4"/>
</dbReference>
<geneLocation type="plasmid" evidence="1 2">
    <name>unnamed4</name>
</geneLocation>
<accession>A0A975QCG4</accession>
<name>A0A975QCG4_9ACTN</name>
<evidence type="ECO:0000313" key="2">
    <source>
        <dbReference type="Proteomes" id="UP000676079"/>
    </source>
</evidence>
<organism evidence="1 2">
    <name type="scientific">Nocardiopsis changdeensis</name>
    <dbReference type="NCBI Taxonomy" id="2831969"/>
    <lineage>
        <taxon>Bacteria</taxon>
        <taxon>Bacillati</taxon>
        <taxon>Actinomycetota</taxon>
        <taxon>Actinomycetes</taxon>
        <taxon>Streptosporangiales</taxon>
        <taxon>Nocardiopsidaceae</taxon>
        <taxon>Nocardiopsis</taxon>
    </lineage>
</organism>
<keyword evidence="2" id="KW-1185">Reference proteome</keyword>
<dbReference type="EMBL" id="CP074136">
    <property type="protein sequence ID" value="QUX26457.1"/>
    <property type="molecule type" value="Genomic_DNA"/>
</dbReference>
<proteinExistence type="predicted"/>
<reference evidence="2" key="1">
    <citation type="submission" date="2021-05" db="EMBL/GenBank/DDBJ databases">
        <title>Direct Submission.</title>
        <authorList>
            <person name="Li K."/>
            <person name="Gao J."/>
        </authorList>
    </citation>
    <scope>NUCLEOTIDE SEQUENCE [LARGE SCALE GENOMIC DNA]</scope>
    <source>
        <strain evidence="2">Mg02</strain>
        <plasmid evidence="2">unnamed4</plasmid>
    </source>
</reference>
<evidence type="ECO:0000313" key="1">
    <source>
        <dbReference type="EMBL" id="QUX26457.1"/>
    </source>
</evidence>
<gene>
    <name evidence="1" type="ORF">KGD84_32685</name>
</gene>